<keyword evidence="6" id="KW-0966">Cell projection</keyword>
<evidence type="ECO:0000256" key="2">
    <source>
        <dbReference type="ARBA" id="ARBA00022795"/>
    </source>
</evidence>
<dbReference type="GO" id="GO:0005737">
    <property type="term" value="C:cytoplasm"/>
    <property type="evidence" value="ECO:0007669"/>
    <property type="project" value="UniProtKB-SubCell"/>
</dbReference>
<keyword evidence="4 5" id="KW-0143">Chaperone</keyword>
<dbReference type="Gene3D" id="2.30.290.10">
    <property type="entry name" value="BH3618-like"/>
    <property type="match status" value="1"/>
</dbReference>
<name>A0AAU0UQP4_9FIRM</name>
<organism evidence="6 7">
    <name type="scientific">Metallumcola ferriviriculae</name>
    <dbReference type="NCBI Taxonomy" id="3039180"/>
    <lineage>
        <taxon>Bacteria</taxon>
        <taxon>Bacillati</taxon>
        <taxon>Bacillota</taxon>
        <taxon>Clostridia</taxon>
        <taxon>Neomoorellales</taxon>
        <taxon>Desulfitibacteraceae</taxon>
        <taxon>Metallumcola</taxon>
    </lineage>
</organism>
<dbReference type="InterPro" id="IPR003775">
    <property type="entry name" value="Flagellar_assembly_factor_FliW"/>
</dbReference>
<dbReference type="Pfam" id="PF02623">
    <property type="entry name" value="FliW"/>
    <property type="match status" value="1"/>
</dbReference>
<evidence type="ECO:0000256" key="1">
    <source>
        <dbReference type="ARBA" id="ARBA00022490"/>
    </source>
</evidence>
<evidence type="ECO:0000256" key="3">
    <source>
        <dbReference type="ARBA" id="ARBA00022845"/>
    </source>
</evidence>
<dbReference type="InterPro" id="IPR024046">
    <property type="entry name" value="Flagellar_assmbl_FliW_dom_sf"/>
</dbReference>
<proteinExistence type="inferred from homology"/>
<accession>A0AAU0UQP4</accession>
<dbReference type="Proteomes" id="UP001329915">
    <property type="component" value="Chromosome"/>
</dbReference>
<comment type="subcellular location">
    <subcellularLocation>
        <location evidence="5">Cytoplasm</location>
    </subcellularLocation>
</comment>
<protein>
    <recommendedName>
        <fullName evidence="5">Flagellar assembly factor FliW</fullName>
    </recommendedName>
</protein>
<dbReference type="NCBIfam" id="NF009793">
    <property type="entry name" value="PRK13285.1-1"/>
    <property type="match status" value="1"/>
</dbReference>
<keyword evidence="2 5" id="KW-1005">Bacterial flagellum biogenesis</keyword>
<keyword evidence="6" id="KW-0282">Flagellum</keyword>
<reference evidence="6 7" key="1">
    <citation type="submission" date="2023-04" db="EMBL/GenBank/DDBJ databases">
        <authorList>
            <person name="Hsu D."/>
        </authorList>
    </citation>
    <scope>NUCLEOTIDE SEQUENCE [LARGE SCALE GENOMIC DNA]</scope>
    <source>
        <strain evidence="6 7">MK1</strain>
    </source>
</reference>
<dbReference type="GO" id="GO:0044780">
    <property type="term" value="P:bacterial-type flagellum assembly"/>
    <property type="evidence" value="ECO:0007669"/>
    <property type="project" value="UniProtKB-UniRule"/>
</dbReference>
<dbReference type="AlphaFoldDB" id="A0AAU0UQP4"/>
<evidence type="ECO:0000313" key="7">
    <source>
        <dbReference type="Proteomes" id="UP001329915"/>
    </source>
</evidence>
<dbReference type="HAMAP" id="MF_01185">
    <property type="entry name" value="FliW"/>
    <property type="match status" value="1"/>
</dbReference>
<evidence type="ECO:0000256" key="4">
    <source>
        <dbReference type="ARBA" id="ARBA00023186"/>
    </source>
</evidence>
<evidence type="ECO:0000313" key="6">
    <source>
        <dbReference type="EMBL" id="WRO23634.1"/>
    </source>
</evidence>
<keyword evidence="7" id="KW-1185">Reference proteome</keyword>
<dbReference type="PANTHER" id="PTHR39190">
    <property type="entry name" value="FLAGELLAR ASSEMBLY FACTOR FLIW"/>
    <property type="match status" value="1"/>
</dbReference>
<keyword evidence="6" id="KW-0969">Cilium</keyword>
<dbReference type="GO" id="GO:0006417">
    <property type="term" value="P:regulation of translation"/>
    <property type="evidence" value="ECO:0007669"/>
    <property type="project" value="UniProtKB-KW"/>
</dbReference>
<comment type="similarity">
    <text evidence="5">Belongs to the FliW family.</text>
</comment>
<sequence length="156" mass="17601">MKVISKRFGELEVDQNAVINFEEGLLGFNSAKQFVLLDVPENPLFKWLQSVDSAEVTFLLVDPFVIKKDYSVKLDDTFLKELEIENKEQVLIYTIVTIPAGGFINATTNLIGPLLINWQRKQGKQIVLEDENLHVRQPLFNPRNKPATSQAAQCGG</sequence>
<comment type="function">
    <text evidence="5">Acts as an anti-CsrA protein, binds CsrA and prevents it from repressing translation of its target genes, one of which is flagellin. Binds to flagellin and participates in the assembly of the flagellum.</text>
</comment>
<gene>
    <name evidence="5" type="primary">fliW</name>
    <name evidence="6" type="ORF">MFMK1_003499</name>
</gene>
<dbReference type="KEGG" id="dbc:MFMK1_003499"/>
<comment type="subunit">
    <text evidence="5">Interacts with translational regulator CsrA and flagellin(s).</text>
</comment>
<dbReference type="EMBL" id="CP121694">
    <property type="protein sequence ID" value="WRO23634.1"/>
    <property type="molecule type" value="Genomic_DNA"/>
</dbReference>
<dbReference type="SUPFAM" id="SSF141457">
    <property type="entry name" value="BH3618-like"/>
    <property type="match status" value="1"/>
</dbReference>
<evidence type="ECO:0000256" key="5">
    <source>
        <dbReference type="HAMAP-Rule" id="MF_01185"/>
    </source>
</evidence>
<dbReference type="PANTHER" id="PTHR39190:SF1">
    <property type="entry name" value="FLAGELLAR ASSEMBLY FACTOR FLIW"/>
    <property type="match status" value="1"/>
</dbReference>
<keyword evidence="1 5" id="KW-0963">Cytoplasm</keyword>
<dbReference type="RefSeq" id="WP_366923011.1">
    <property type="nucleotide sequence ID" value="NZ_CP121694.1"/>
</dbReference>
<keyword evidence="3 5" id="KW-0810">Translation regulation</keyword>